<protein>
    <recommendedName>
        <fullName evidence="3">TIGR02453 family protein</fullName>
    </recommendedName>
</protein>
<dbReference type="AlphaFoldDB" id="A0A097R1B1"/>
<dbReference type="PANTHER" id="PTHR36452">
    <property type="entry name" value="CHROMOSOME 12, WHOLE GENOME SHOTGUN SEQUENCE"/>
    <property type="match status" value="1"/>
</dbReference>
<dbReference type="EMBL" id="CP009706">
    <property type="protein sequence ID" value="AIU72511.1"/>
    <property type="molecule type" value="Genomic_DNA"/>
</dbReference>
<proteinExistence type="predicted"/>
<dbReference type="PIRSF" id="PIRSF028451">
    <property type="entry name" value="UCP028451"/>
    <property type="match status" value="1"/>
</dbReference>
<evidence type="ECO:0008006" key="3">
    <source>
        <dbReference type="Google" id="ProtNLM"/>
    </source>
</evidence>
<reference evidence="1 2" key="1">
    <citation type="journal article" date="2014" name="Gut Pathog.">
        <title>Gene clusters of Hafnia alvei strain FB1 important in survival and pathogenesis: a draft genome perspective.</title>
        <authorList>
            <person name="Tan J.Y."/>
            <person name="Yin W.F."/>
            <person name="Chan K.G."/>
        </authorList>
    </citation>
    <scope>NUCLEOTIDE SEQUENCE [LARGE SCALE GENOMIC DNA]</scope>
    <source>
        <strain evidence="1 2">FB1</strain>
    </source>
</reference>
<dbReference type="InterPro" id="IPR012808">
    <property type="entry name" value="CHP02453"/>
</dbReference>
<evidence type="ECO:0000313" key="2">
    <source>
        <dbReference type="Proteomes" id="UP000029986"/>
    </source>
</evidence>
<organism evidence="1 2">
    <name type="scientific">Hafnia alvei FB1</name>
    <dbReference type="NCBI Taxonomy" id="1453496"/>
    <lineage>
        <taxon>Bacteria</taxon>
        <taxon>Pseudomonadati</taxon>
        <taxon>Pseudomonadota</taxon>
        <taxon>Gammaproteobacteria</taxon>
        <taxon>Enterobacterales</taxon>
        <taxon>Hafniaceae</taxon>
        <taxon>Hafnia</taxon>
    </lineage>
</organism>
<dbReference type="eggNOG" id="COG5587">
    <property type="taxonomic scope" value="Bacteria"/>
</dbReference>
<dbReference type="PANTHER" id="PTHR36452:SF1">
    <property type="entry name" value="DUF2461 DOMAIN-CONTAINING PROTEIN"/>
    <property type="match status" value="1"/>
</dbReference>
<accession>A0A097R1B1</accession>
<evidence type="ECO:0000313" key="1">
    <source>
        <dbReference type="EMBL" id="AIU72511.1"/>
    </source>
</evidence>
<name>A0A097R1B1_HAFAL</name>
<dbReference type="InterPro" id="IPR015996">
    <property type="entry name" value="UCP028451"/>
</dbReference>
<dbReference type="PATRIC" id="fig|1453496.5.peg.1797"/>
<keyword evidence="2" id="KW-1185">Reference proteome</keyword>
<dbReference type="Proteomes" id="UP000029986">
    <property type="component" value="Chromosome"/>
</dbReference>
<dbReference type="HOGENOM" id="CLU_036742_2_1_6"/>
<dbReference type="RefSeq" id="WP_025801682.1">
    <property type="nucleotide sequence ID" value="NZ_CP009706.1"/>
</dbReference>
<dbReference type="OrthoDB" id="9794241at2"/>
<sequence length="234" mass="27697">MKETKFTGFTQQGLNFLQQVRIENSKDWFEEHRPIYDQHILTPFRALVDELAKPMLKIDPLFETRPAIGKTLSRIHRDTRFSHDKSRYRSRMWLTFKRHSKEWTDAPVFFFEISPDMLRYGLGYYSASRGTMDRFRHLALRQPEEFAAARACCKAPFELVGDSYKRPLIKDQDPEIADWYNRKTFAVMATDYQVEQLFTPELATMLAKKLTKLAPLYQFLMKVEALKQVPLEDL</sequence>
<dbReference type="NCBIfam" id="TIGR02453">
    <property type="entry name" value="TIGR02453 family protein"/>
    <property type="match status" value="1"/>
</dbReference>
<dbReference type="Pfam" id="PF09365">
    <property type="entry name" value="DUF2461"/>
    <property type="match status" value="1"/>
</dbReference>
<gene>
    <name evidence="1" type="ORF">AT03_09000</name>
</gene>
<dbReference type="KEGG" id="hav:AT03_09000"/>